<evidence type="ECO:0000313" key="3">
    <source>
        <dbReference type="Proteomes" id="UP000830375"/>
    </source>
</evidence>
<evidence type="ECO:0000259" key="1">
    <source>
        <dbReference type="Pfam" id="PF16297"/>
    </source>
</evidence>
<dbReference type="Pfam" id="PF08284">
    <property type="entry name" value="RVP_2"/>
    <property type="match status" value="1"/>
</dbReference>
<reference evidence="2 3" key="1">
    <citation type="submission" date="2022-01" db="EMBL/GenBank/DDBJ databases">
        <title>A high-quality chromosome-level genome assembly of rohu carp, Labeo rohita.</title>
        <authorList>
            <person name="Arick M.A. II"/>
            <person name="Hsu C.-Y."/>
            <person name="Magbanua Z."/>
            <person name="Pechanova O."/>
            <person name="Grover C."/>
            <person name="Miller E."/>
            <person name="Thrash A."/>
            <person name="Ezzel L."/>
            <person name="Alam S."/>
            <person name="Benzie J."/>
            <person name="Hamilton M."/>
            <person name="Karsi A."/>
            <person name="Lawrence M.L."/>
            <person name="Peterson D.G."/>
        </authorList>
    </citation>
    <scope>NUCLEOTIDE SEQUENCE [LARGE SCALE GENOMIC DNA]</scope>
    <source>
        <strain evidence="3">BAU-BD-2019</strain>
        <tissue evidence="2">Blood</tissue>
    </source>
</reference>
<sequence length="459" mass="50428">MDPNTSHATAAPDPYADMVHALRQSLQAAHLPAASPPSITASTQIARPQCYSGEPEGCSSFLLQCSLYIEANSRSFPNEIAKIALVISLLTGRALQWAEALWNTKSTVFGVALTPLSVHDKLLKLKQASNNIHDYTLRFRALAANSGWNEVALLAAYCKGLKPAIRKQMAIYEDTVSLQNFIKKAFHISQYLSACAPETSVPRSHSPVKTNHVIRNCPVRPQRPAVSTVRLTPSVSNIPHIPANLVFNSSLFPIHVLVDSGAAGNFISSKCLVDFNIPAVENETCYQITTIQGTPLGDGRIDRRTVKLELILNGNHSETLTLLVLPQATVDVILGRPWLTRHSPHIDWHSGKILGWSYACKETCLVPSPTTKTSLSIQSTTVESPETTSSVTIPTEYSSYVDVFSKERATHLPPHRRWDCSIDLLPGARLPQGKVYPLSIPEREAMEIYIQEALKQGFI</sequence>
<evidence type="ECO:0000313" key="2">
    <source>
        <dbReference type="EMBL" id="KAI2645258.1"/>
    </source>
</evidence>
<dbReference type="PANTHER" id="PTHR15503">
    <property type="entry name" value="LDOC1 RELATED"/>
    <property type="match status" value="1"/>
</dbReference>
<accession>A0ABQ8L3I8</accession>
<dbReference type="EMBL" id="JACTAM010002297">
    <property type="protein sequence ID" value="KAI2645258.1"/>
    <property type="molecule type" value="Genomic_DNA"/>
</dbReference>
<feature type="domain" description="DUF4939" evidence="1">
    <location>
        <begin position="40"/>
        <end position="109"/>
    </location>
</feature>
<comment type="caution">
    <text evidence="2">The sequence shown here is derived from an EMBL/GenBank/DDBJ whole genome shotgun (WGS) entry which is preliminary data.</text>
</comment>
<dbReference type="Gene3D" id="2.40.70.10">
    <property type="entry name" value="Acid Proteases"/>
    <property type="match status" value="1"/>
</dbReference>
<gene>
    <name evidence="2" type="ORF">H4Q32_030049</name>
</gene>
<protein>
    <submittedName>
        <fullName evidence="2">Retrotransposon-derived protein PEG10</fullName>
    </submittedName>
</protein>
<dbReference type="InterPro" id="IPR021109">
    <property type="entry name" value="Peptidase_aspartic_dom_sf"/>
</dbReference>
<dbReference type="InterPro" id="IPR032567">
    <property type="entry name" value="RTL1-rel"/>
</dbReference>
<proteinExistence type="predicted"/>
<dbReference type="SUPFAM" id="SSF56672">
    <property type="entry name" value="DNA/RNA polymerases"/>
    <property type="match status" value="1"/>
</dbReference>
<dbReference type="PANTHER" id="PTHR15503:SF22">
    <property type="entry name" value="TRANSPOSON TY3-I GAG POLYPROTEIN"/>
    <property type="match status" value="1"/>
</dbReference>
<dbReference type="InterPro" id="IPR043502">
    <property type="entry name" value="DNA/RNA_pol_sf"/>
</dbReference>
<name>A0ABQ8L3I8_LABRO</name>
<dbReference type="SUPFAM" id="SSF50630">
    <property type="entry name" value="Acid proteases"/>
    <property type="match status" value="1"/>
</dbReference>
<dbReference type="Proteomes" id="UP000830375">
    <property type="component" value="Unassembled WGS sequence"/>
</dbReference>
<keyword evidence="3" id="KW-1185">Reference proteome</keyword>
<dbReference type="InterPro" id="IPR032549">
    <property type="entry name" value="DUF4939"/>
</dbReference>
<dbReference type="Pfam" id="PF16297">
    <property type="entry name" value="DUF4939"/>
    <property type="match status" value="1"/>
</dbReference>
<dbReference type="CDD" id="cd00303">
    <property type="entry name" value="retropepsin_like"/>
    <property type="match status" value="1"/>
</dbReference>
<organism evidence="2 3">
    <name type="scientific">Labeo rohita</name>
    <name type="common">Indian major carp</name>
    <name type="synonym">Cyprinus rohita</name>
    <dbReference type="NCBI Taxonomy" id="84645"/>
    <lineage>
        <taxon>Eukaryota</taxon>
        <taxon>Metazoa</taxon>
        <taxon>Chordata</taxon>
        <taxon>Craniata</taxon>
        <taxon>Vertebrata</taxon>
        <taxon>Euteleostomi</taxon>
        <taxon>Actinopterygii</taxon>
        <taxon>Neopterygii</taxon>
        <taxon>Teleostei</taxon>
        <taxon>Ostariophysi</taxon>
        <taxon>Cypriniformes</taxon>
        <taxon>Cyprinidae</taxon>
        <taxon>Labeoninae</taxon>
        <taxon>Labeonini</taxon>
        <taxon>Labeo</taxon>
    </lineage>
</organism>